<accession>A0A3E2BNS6</accession>
<protein>
    <submittedName>
        <fullName evidence="1">Uncharacterized protein</fullName>
    </submittedName>
</protein>
<dbReference type="Proteomes" id="UP000257323">
    <property type="component" value="Unassembled WGS sequence"/>
</dbReference>
<evidence type="ECO:0000313" key="2">
    <source>
        <dbReference type="Proteomes" id="UP000257323"/>
    </source>
</evidence>
<sequence length="56" mass="6281">MLDFASGWNIIIVAFLGGLGKAPTFLVPIINPPFADNSPHLFTSQFFQILSYRIHF</sequence>
<gene>
    <name evidence="1" type="ORF">OP8BY_1573</name>
</gene>
<dbReference type="EMBL" id="QUAH01000003">
    <property type="protein sequence ID" value="RFT16395.1"/>
    <property type="molecule type" value="Genomic_DNA"/>
</dbReference>
<name>A0A3E2BNS6_9BACT</name>
<organism evidence="1 2">
    <name type="scientific">Candidatus Saccharicenans subterraneus</name>
    <dbReference type="NCBI Taxonomy" id="2508984"/>
    <lineage>
        <taxon>Bacteria</taxon>
        <taxon>Candidatus Aminicenantota</taxon>
        <taxon>Candidatus Aminicenantia</taxon>
        <taxon>Candidatus Aminicenantales</taxon>
        <taxon>Candidatus Saccharicenantaceae</taxon>
        <taxon>Candidatus Saccharicenans</taxon>
    </lineage>
</organism>
<comment type="caution">
    <text evidence="1">The sequence shown here is derived from an EMBL/GenBank/DDBJ whole genome shotgun (WGS) entry which is preliminary data.</text>
</comment>
<proteinExistence type="predicted"/>
<reference evidence="1 2" key="1">
    <citation type="submission" date="2018-08" db="EMBL/GenBank/DDBJ databases">
        <title>Genome analysis of the thermophilic bacterium of the candidate phylum Aminicenantes from deep subsurface aquifer revealed its physiology and ecological role.</title>
        <authorList>
            <person name="Kadnikov V.V."/>
            <person name="Mardanov A.V."/>
            <person name="Beletsky A.V."/>
            <person name="Karnachuk O.V."/>
            <person name="Ravin N.V."/>
        </authorList>
    </citation>
    <scope>NUCLEOTIDE SEQUENCE [LARGE SCALE GENOMIC DNA]</scope>
    <source>
        <strain evidence="1">BY38</strain>
    </source>
</reference>
<evidence type="ECO:0000313" key="1">
    <source>
        <dbReference type="EMBL" id="RFT16395.1"/>
    </source>
</evidence>
<dbReference type="AlphaFoldDB" id="A0A3E2BNS6"/>